<accession>A0AAX3IDB9</accession>
<gene>
    <name evidence="3" type="ORF">NCTC10696_05161</name>
</gene>
<name>A0AAX3IDB9_9PSED</name>
<evidence type="ECO:0000256" key="2">
    <source>
        <dbReference type="SAM" id="SignalP"/>
    </source>
</evidence>
<reference evidence="3 4" key="1">
    <citation type="submission" date="2019-05" db="EMBL/GenBank/DDBJ databases">
        <authorList>
            <consortium name="Pathogen Informatics"/>
        </authorList>
    </citation>
    <scope>NUCLEOTIDE SEQUENCE [LARGE SCALE GENOMIC DNA]</scope>
    <source>
        <strain evidence="3 4">NCTC10696</strain>
    </source>
</reference>
<evidence type="ECO:0000313" key="4">
    <source>
        <dbReference type="Proteomes" id="UP000306562"/>
    </source>
</evidence>
<dbReference type="AlphaFoldDB" id="A0AAX3IDB9"/>
<dbReference type="EMBL" id="LR590482">
    <property type="protein sequence ID" value="VTR04732.1"/>
    <property type="molecule type" value="Genomic_DNA"/>
</dbReference>
<evidence type="ECO:0000313" key="3">
    <source>
        <dbReference type="EMBL" id="VTR04732.1"/>
    </source>
</evidence>
<feature type="transmembrane region" description="Helical" evidence="1">
    <location>
        <begin position="112"/>
        <end position="133"/>
    </location>
</feature>
<protein>
    <submittedName>
        <fullName evidence="3">Uncharacterized protein</fullName>
    </submittedName>
</protein>
<evidence type="ECO:0000256" key="1">
    <source>
        <dbReference type="SAM" id="Phobius"/>
    </source>
</evidence>
<sequence length="264" mass="28138">MKTIKKWLMILSAIIAISVTNIPLSQAEPITGESISEHSSGFVGVDDNDEGYDDWADNANGDAYLDLISIITWVAVKVSVLIGVVLVLNAFMDMRLSTEVGGHDKPKLVRKAMVGFLIGVLLLNITSIIDVVVHTLNPESKGGCLITNAEALDDIRVGKNKDACWSLASAQITGPTYEKAKSMIDSQYAGGIESQLKIVISALQALGVIYFIIGINELNQISKGSSRHGVGRVLTQIIAAGLIIDFPHTVAVVQASGKLLGLDI</sequence>
<keyword evidence="2" id="KW-0732">Signal</keyword>
<keyword evidence="1" id="KW-0812">Transmembrane</keyword>
<keyword evidence="1" id="KW-0472">Membrane</keyword>
<proteinExistence type="predicted"/>
<organism evidence="3 4">
    <name type="scientific">Pseudomonas synxantha</name>
    <dbReference type="NCBI Taxonomy" id="47883"/>
    <lineage>
        <taxon>Bacteria</taxon>
        <taxon>Pseudomonadati</taxon>
        <taxon>Pseudomonadota</taxon>
        <taxon>Gammaproteobacteria</taxon>
        <taxon>Pseudomonadales</taxon>
        <taxon>Pseudomonadaceae</taxon>
        <taxon>Pseudomonas</taxon>
    </lineage>
</organism>
<keyword evidence="1" id="KW-1133">Transmembrane helix</keyword>
<feature type="chain" id="PRO_5043533637" evidence="2">
    <location>
        <begin position="28"/>
        <end position="264"/>
    </location>
</feature>
<feature type="signal peptide" evidence="2">
    <location>
        <begin position="1"/>
        <end position="27"/>
    </location>
</feature>
<feature type="transmembrane region" description="Helical" evidence="1">
    <location>
        <begin position="70"/>
        <end position="91"/>
    </location>
</feature>
<feature type="transmembrane region" description="Helical" evidence="1">
    <location>
        <begin position="198"/>
        <end position="218"/>
    </location>
</feature>
<dbReference type="Proteomes" id="UP000306562">
    <property type="component" value="Chromosome"/>
</dbReference>